<feature type="non-terminal residue" evidence="1">
    <location>
        <position position="1"/>
    </location>
</feature>
<name>A0A195FEE2_9HYME</name>
<organism evidence="1 2">
    <name type="scientific">Trachymyrmex septentrionalis</name>
    <dbReference type="NCBI Taxonomy" id="34720"/>
    <lineage>
        <taxon>Eukaryota</taxon>
        <taxon>Metazoa</taxon>
        <taxon>Ecdysozoa</taxon>
        <taxon>Arthropoda</taxon>
        <taxon>Hexapoda</taxon>
        <taxon>Insecta</taxon>
        <taxon>Pterygota</taxon>
        <taxon>Neoptera</taxon>
        <taxon>Endopterygota</taxon>
        <taxon>Hymenoptera</taxon>
        <taxon>Apocrita</taxon>
        <taxon>Aculeata</taxon>
        <taxon>Formicoidea</taxon>
        <taxon>Formicidae</taxon>
        <taxon>Myrmicinae</taxon>
        <taxon>Trachymyrmex</taxon>
    </lineage>
</organism>
<evidence type="ECO:0000313" key="2">
    <source>
        <dbReference type="Proteomes" id="UP000078541"/>
    </source>
</evidence>
<reference evidence="1 2" key="1">
    <citation type="submission" date="2016-03" db="EMBL/GenBank/DDBJ databases">
        <title>Trachymyrmex septentrionalis WGS genome.</title>
        <authorList>
            <person name="Nygaard S."/>
            <person name="Hu H."/>
            <person name="Boomsma J."/>
            <person name="Zhang G."/>
        </authorList>
    </citation>
    <scope>NUCLEOTIDE SEQUENCE [LARGE SCALE GENOMIC DNA]</scope>
    <source>
        <strain evidence="1">Tsep2-gDNA-1</strain>
        <tissue evidence="1">Whole body</tissue>
    </source>
</reference>
<proteinExistence type="predicted"/>
<sequence>NCVWHGKSTAFTRMWIDSERSGSFRTYFSSLRQFGTREGGLRMRIEQSLLPSTRKIACSHPFLRLPGRRSFNPRNLQTPLSKYWATIKANGNR</sequence>
<gene>
    <name evidence="1" type="ORF">ALC56_06745</name>
</gene>
<dbReference type="AlphaFoldDB" id="A0A195FEE2"/>
<accession>A0A195FEE2</accession>
<protein>
    <submittedName>
        <fullName evidence="1">Uncharacterized protein</fullName>
    </submittedName>
</protein>
<evidence type="ECO:0000313" key="1">
    <source>
        <dbReference type="EMBL" id="KYN38746.1"/>
    </source>
</evidence>
<dbReference type="Proteomes" id="UP000078541">
    <property type="component" value="Unassembled WGS sequence"/>
</dbReference>
<keyword evidence="2" id="KW-1185">Reference proteome</keyword>
<dbReference type="EMBL" id="KQ981636">
    <property type="protein sequence ID" value="KYN38746.1"/>
    <property type="molecule type" value="Genomic_DNA"/>
</dbReference>